<feature type="transmembrane region" description="Helical" evidence="1">
    <location>
        <begin position="122"/>
        <end position="144"/>
    </location>
</feature>
<dbReference type="RefSeq" id="WP_163104733.1">
    <property type="nucleotide sequence ID" value="NZ_JAAAWO010000001.1"/>
</dbReference>
<accession>A0A6N9TE64</accession>
<gene>
    <name evidence="2" type="ORF">GTQ48_01490</name>
</gene>
<organism evidence="2 3">
    <name type="scientific">Alteromonas genovensis</name>
    <dbReference type="NCBI Taxonomy" id="471225"/>
    <lineage>
        <taxon>Bacteria</taxon>
        <taxon>Pseudomonadati</taxon>
        <taxon>Pseudomonadota</taxon>
        <taxon>Gammaproteobacteria</taxon>
        <taxon>Alteromonadales</taxon>
        <taxon>Alteromonadaceae</taxon>
        <taxon>Alteromonas/Salinimonas group</taxon>
        <taxon>Alteromonas</taxon>
    </lineage>
</organism>
<protein>
    <submittedName>
        <fullName evidence="2">Uncharacterized protein</fullName>
    </submittedName>
</protein>
<reference evidence="2 3" key="1">
    <citation type="submission" date="2020-01" db="EMBL/GenBank/DDBJ databases">
        <title>Genomes of bacteria type strains.</title>
        <authorList>
            <person name="Chen J."/>
            <person name="Zhu S."/>
            <person name="Yang J."/>
        </authorList>
    </citation>
    <scope>NUCLEOTIDE SEQUENCE [LARGE SCALE GENOMIC DNA]</scope>
    <source>
        <strain evidence="2 3">LMG 24078</strain>
    </source>
</reference>
<keyword evidence="1" id="KW-1133">Transmembrane helix</keyword>
<proteinExistence type="predicted"/>
<name>A0A6N9TE64_9ALTE</name>
<evidence type="ECO:0000313" key="2">
    <source>
        <dbReference type="EMBL" id="NDW14206.1"/>
    </source>
</evidence>
<dbReference type="EMBL" id="JAAAWO010000001">
    <property type="protein sequence ID" value="NDW14206.1"/>
    <property type="molecule type" value="Genomic_DNA"/>
</dbReference>
<dbReference type="AlphaFoldDB" id="A0A6N9TE64"/>
<sequence length="158" mass="17586">MNMTLKEKSTWLSLIATLVIFGSYTLNVVSIDLASVSEQQAIDIAMGNLSQAILYIIIVEIIFQSLITVAGSRADIEGDERDRFIALTANNSGYWVLSIGVVMTLGHLLLPHALGVESSIKAYFPIPLFEVHVLLLMFIFSEIVRFTHQIILYRKDAV</sequence>
<keyword evidence="3" id="KW-1185">Reference proteome</keyword>
<keyword evidence="1" id="KW-0472">Membrane</keyword>
<feature type="transmembrane region" description="Helical" evidence="1">
    <location>
        <begin position="49"/>
        <end position="71"/>
    </location>
</feature>
<evidence type="ECO:0000256" key="1">
    <source>
        <dbReference type="SAM" id="Phobius"/>
    </source>
</evidence>
<keyword evidence="1" id="KW-0812">Transmembrane</keyword>
<feature type="transmembrane region" description="Helical" evidence="1">
    <location>
        <begin position="92"/>
        <end position="110"/>
    </location>
</feature>
<comment type="caution">
    <text evidence="2">The sequence shown here is derived from an EMBL/GenBank/DDBJ whole genome shotgun (WGS) entry which is preliminary data.</text>
</comment>
<evidence type="ECO:0000313" key="3">
    <source>
        <dbReference type="Proteomes" id="UP000471381"/>
    </source>
</evidence>
<dbReference type="Proteomes" id="UP000471381">
    <property type="component" value="Unassembled WGS sequence"/>
</dbReference>